<dbReference type="GO" id="GO:0016020">
    <property type="term" value="C:membrane"/>
    <property type="evidence" value="ECO:0007669"/>
    <property type="project" value="UniProtKB-SubCell"/>
</dbReference>
<dbReference type="InterPro" id="IPR051694">
    <property type="entry name" value="Immunoregulatory_rcpt-like"/>
</dbReference>
<comment type="subcellular location">
    <subcellularLocation>
        <location evidence="1">Membrane</location>
        <topology evidence="1">Single-pass membrane protein</topology>
    </subcellularLocation>
</comment>
<dbReference type="Proteomes" id="UP000717696">
    <property type="component" value="Unassembled WGS sequence"/>
</dbReference>
<evidence type="ECO:0000256" key="6">
    <source>
        <dbReference type="SAM" id="Phobius"/>
    </source>
</evidence>
<name>A0A9P9DVC8_9HYPO</name>
<keyword evidence="9" id="KW-1185">Reference proteome</keyword>
<reference evidence="8" key="1">
    <citation type="journal article" date="2021" name="Nat. Commun.">
        <title>Genetic determinants of endophytism in the Arabidopsis root mycobiome.</title>
        <authorList>
            <person name="Mesny F."/>
            <person name="Miyauchi S."/>
            <person name="Thiergart T."/>
            <person name="Pickel B."/>
            <person name="Atanasova L."/>
            <person name="Karlsson M."/>
            <person name="Huettel B."/>
            <person name="Barry K.W."/>
            <person name="Haridas S."/>
            <person name="Chen C."/>
            <person name="Bauer D."/>
            <person name="Andreopoulos W."/>
            <person name="Pangilinan J."/>
            <person name="LaButti K."/>
            <person name="Riley R."/>
            <person name="Lipzen A."/>
            <person name="Clum A."/>
            <person name="Drula E."/>
            <person name="Henrissat B."/>
            <person name="Kohler A."/>
            <person name="Grigoriev I.V."/>
            <person name="Martin F.M."/>
            <person name="Hacquard S."/>
        </authorList>
    </citation>
    <scope>NUCLEOTIDE SEQUENCE</scope>
    <source>
        <strain evidence="8">MPI-CAGE-AT-0021</strain>
    </source>
</reference>
<gene>
    <name evidence="8" type="ORF">B0J13DRAFT_646455</name>
</gene>
<protein>
    <recommendedName>
        <fullName evidence="10">Sporulation-specific protein Sps2p</fullName>
    </recommendedName>
</protein>
<evidence type="ECO:0000256" key="2">
    <source>
        <dbReference type="ARBA" id="ARBA00022692"/>
    </source>
</evidence>
<dbReference type="GO" id="GO:0071944">
    <property type="term" value="C:cell periphery"/>
    <property type="evidence" value="ECO:0007669"/>
    <property type="project" value="UniProtKB-ARBA"/>
</dbReference>
<keyword evidence="3 6" id="KW-1133">Transmembrane helix</keyword>
<comment type="caution">
    <text evidence="8">The sequence shown here is derived from an EMBL/GenBank/DDBJ whole genome shotgun (WGS) entry which is preliminary data.</text>
</comment>
<feature type="signal peptide" evidence="7">
    <location>
        <begin position="1"/>
        <end position="23"/>
    </location>
</feature>
<sequence length="578" mass="63083">MKDFASYVGFLGAALLQCWNVHAQDCEPGAGYISLRSESDLDEITSCSTFNGDISVWFEDSEWNSTTVYLGDIEKINGTLNIYPNYNYDVVSVVAPNLRNITNGLTIYYYNTTSQISLVNATFPRLEYIGGAYVARVGSDSLILEHADNLFIDGSFRVWDSMMTALNISGIVATSYQFNIDQNPSLFSLEANTLERVGDSDLYIGDNQVLERIEFNNLIGVNSTVSVTLNPELEKIEFPKLEYASDFQFTENGRQVQVSLPNVREAGNRNNTDFLQSQFSDVVKLDLGSLVNVTGGIIFSRNIFSSLVLPSLKNMTGELTIEENQVLDTLALPRLDQLGGLVVRDSEMLSNVTANSLRIAKSFEMIGNFTNVEFFALEEVTGDFVLEGDPSMDCSWFDEHLFQKIVKGSYSCEGNHTKPEIERRPSTGSLDDQEEETDGDDGSDSSADSSTDKNPSEPSTGGLSTGAKAGIGAGSALGGIAVLGALLYMFWWRRRKGMSSVAKSENYTGKPELDGTISPGARDEMLKAETKDVISAVAGVLDDGKPAPAELSSGIMELDGRELRAEMGGNEVKDKTEA</sequence>
<organism evidence="8 9">
    <name type="scientific">Dactylonectria estremocensis</name>
    <dbReference type="NCBI Taxonomy" id="1079267"/>
    <lineage>
        <taxon>Eukaryota</taxon>
        <taxon>Fungi</taxon>
        <taxon>Dikarya</taxon>
        <taxon>Ascomycota</taxon>
        <taxon>Pezizomycotina</taxon>
        <taxon>Sordariomycetes</taxon>
        <taxon>Hypocreomycetidae</taxon>
        <taxon>Hypocreales</taxon>
        <taxon>Nectriaceae</taxon>
        <taxon>Dactylonectria</taxon>
    </lineage>
</organism>
<keyword evidence="7" id="KW-0732">Signal</keyword>
<keyword evidence="2 6" id="KW-0812">Transmembrane</keyword>
<dbReference type="PANTHER" id="PTHR15549:SF6">
    <property type="entry name" value="MID2 DOMAIN-CONTAINING PROTEIN"/>
    <property type="match status" value="1"/>
</dbReference>
<evidence type="ECO:0000256" key="4">
    <source>
        <dbReference type="ARBA" id="ARBA00023136"/>
    </source>
</evidence>
<evidence type="ECO:0000256" key="5">
    <source>
        <dbReference type="SAM" id="MobiDB-lite"/>
    </source>
</evidence>
<dbReference type="OrthoDB" id="536881at2759"/>
<dbReference type="PANTHER" id="PTHR15549">
    <property type="entry name" value="PAIRED IMMUNOGLOBULIN-LIKE TYPE 2 RECEPTOR"/>
    <property type="match status" value="1"/>
</dbReference>
<feature type="compositionally biased region" description="Acidic residues" evidence="5">
    <location>
        <begin position="431"/>
        <end position="443"/>
    </location>
</feature>
<dbReference type="EMBL" id="JAGMUU010000023">
    <property type="protein sequence ID" value="KAH7126415.1"/>
    <property type="molecule type" value="Genomic_DNA"/>
</dbReference>
<feature type="transmembrane region" description="Helical" evidence="6">
    <location>
        <begin position="469"/>
        <end position="491"/>
    </location>
</feature>
<keyword evidence="4 6" id="KW-0472">Membrane</keyword>
<feature type="chain" id="PRO_5040232992" description="Sporulation-specific protein Sps2p" evidence="7">
    <location>
        <begin position="24"/>
        <end position="578"/>
    </location>
</feature>
<dbReference type="InterPro" id="IPR036941">
    <property type="entry name" value="Rcpt_L-dom_sf"/>
</dbReference>
<proteinExistence type="predicted"/>
<feature type="region of interest" description="Disordered" evidence="5">
    <location>
        <begin position="413"/>
        <end position="466"/>
    </location>
</feature>
<evidence type="ECO:0000256" key="1">
    <source>
        <dbReference type="ARBA" id="ARBA00004167"/>
    </source>
</evidence>
<evidence type="ECO:0000256" key="7">
    <source>
        <dbReference type="SAM" id="SignalP"/>
    </source>
</evidence>
<dbReference type="SUPFAM" id="SSF52058">
    <property type="entry name" value="L domain-like"/>
    <property type="match status" value="1"/>
</dbReference>
<dbReference type="AlphaFoldDB" id="A0A9P9DVC8"/>
<evidence type="ECO:0008006" key="10">
    <source>
        <dbReference type="Google" id="ProtNLM"/>
    </source>
</evidence>
<evidence type="ECO:0000256" key="3">
    <source>
        <dbReference type="ARBA" id="ARBA00022989"/>
    </source>
</evidence>
<feature type="compositionally biased region" description="Basic and acidic residues" evidence="5">
    <location>
        <begin position="415"/>
        <end position="425"/>
    </location>
</feature>
<evidence type="ECO:0000313" key="9">
    <source>
        <dbReference type="Proteomes" id="UP000717696"/>
    </source>
</evidence>
<dbReference type="Gene3D" id="3.80.20.20">
    <property type="entry name" value="Receptor L-domain"/>
    <property type="match status" value="1"/>
</dbReference>
<accession>A0A9P9DVC8</accession>
<evidence type="ECO:0000313" key="8">
    <source>
        <dbReference type="EMBL" id="KAH7126415.1"/>
    </source>
</evidence>